<name>A0AAP4WX89_9GAMM</name>
<dbReference type="InterPro" id="IPR007859">
    <property type="entry name" value="ETF-QO/FixX_C"/>
</dbReference>
<evidence type="ECO:0000313" key="18">
    <source>
        <dbReference type="Proteomes" id="UP001170481"/>
    </source>
</evidence>
<reference evidence="17" key="1">
    <citation type="submission" date="2023-07" db="EMBL/GenBank/DDBJ databases">
        <title>Genome content predicts the carbon catabolic preferences of heterotrophic bacteria.</title>
        <authorList>
            <person name="Gralka M."/>
        </authorList>
    </citation>
    <scope>NUCLEOTIDE SEQUENCE</scope>
    <source>
        <strain evidence="17">C2R13</strain>
    </source>
</reference>
<dbReference type="Gene3D" id="3.30.9.90">
    <property type="match status" value="1"/>
</dbReference>
<evidence type="ECO:0000256" key="10">
    <source>
        <dbReference type="ARBA" id="ARBA00023004"/>
    </source>
</evidence>
<dbReference type="InterPro" id="IPR040156">
    <property type="entry name" value="ETF-QO"/>
</dbReference>
<evidence type="ECO:0000256" key="13">
    <source>
        <dbReference type="ARBA" id="ARBA00052682"/>
    </source>
</evidence>
<organism evidence="17 18">
    <name type="scientific">Cobetia amphilecti</name>
    <dbReference type="NCBI Taxonomy" id="1055104"/>
    <lineage>
        <taxon>Bacteria</taxon>
        <taxon>Pseudomonadati</taxon>
        <taxon>Pseudomonadota</taxon>
        <taxon>Gammaproteobacteria</taxon>
        <taxon>Oceanospirillales</taxon>
        <taxon>Halomonadaceae</taxon>
        <taxon>Cobetia</taxon>
    </lineage>
</organism>
<evidence type="ECO:0000256" key="6">
    <source>
        <dbReference type="ARBA" id="ARBA00022723"/>
    </source>
</evidence>
<dbReference type="PANTHER" id="PTHR10617">
    <property type="entry name" value="ELECTRON TRANSFER FLAVOPROTEIN-UBIQUINONE OXIDOREDUCTASE"/>
    <property type="match status" value="1"/>
</dbReference>
<dbReference type="SUPFAM" id="SSF54862">
    <property type="entry name" value="4Fe-4S ferredoxins"/>
    <property type="match status" value="1"/>
</dbReference>
<evidence type="ECO:0000256" key="14">
    <source>
        <dbReference type="RuleBase" id="RU366068"/>
    </source>
</evidence>
<keyword evidence="6 14" id="KW-0479">Metal-binding</keyword>
<keyword evidence="9 14" id="KW-0560">Oxidoreductase</keyword>
<dbReference type="GO" id="GO:0004174">
    <property type="term" value="F:electron-transferring-flavoprotein dehydrogenase activity"/>
    <property type="evidence" value="ECO:0007669"/>
    <property type="project" value="UniProtKB-UniRule"/>
</dbReference>
<dbReference type="PROSITE" id="PS51257">
    <property type="entry name" value="PROKAR_LIPOPROTEIN"/>
    <property type="match status" value="1"/>
</dbReference>
<dbReference type="GO" id="GO:0051539">
    <property type="term" value="F:4 iron, 4 sulfur cluster binding"/>
    <property type="evidence" value="ECO:0007669"/>
    <property type="project" value="UniProtKB-UniRule"/>
</dbReference>
<feature type="domain" description="ETF-QO/FixX C-terminal" evidence="15">
    <location>
        <begin position="444"/>
        <end position="544"/>
    </location>
</feature>
<evidence type="ECO:0000256" key="3">
    <source>
        <dbReference type="ARBA" id="ARBA00022448"/>
    </source>
</evidence>
<dbReference type="SUPFAM" id="SSF51905">
    <property type="entry name" value="FAD/NAD(P)-binding domain"/>
    <property type="match status" value="1"/>
</dbReference>
<dbReference type="Pfam" id="PF05187">
    <property type="entry name" value="Fer4_ETF_QO"/>
    <property type="match status" value="1"/>
</dbReference>
<dbReference type="PRINTS" id="PR00420">
    <property type="entry name" value="RNGMNOXGNASE"/>
</dbReference>
<dbReference type="AlphaFoldDB" id="A0AAP4WX89"/>
<evidence type="ECO:0000256" key="8">
    <source>
        <dbReference type="ARBA" id="ARBA00022982"/>
    </source>
</evidence>
<dbReference type="Gene3D" id="3.30.70.20">
    <property type="match status" value="1"/>
</dbReference>
<evidence type="ECO:0000259" key="15">
    <source>
        <dbReference type="Pfam" id="PF05187"/>
    </source>
</evidence>
<dbReference type="SUPFAM" id="SSF54373">
    <property type="entry name" value="FAD-linked reductases, C-terminal domain"/>
    <property type="match status" value="1"/>
</dbReference>
<feature type="domain" description="ETF-QO/FixC ubiquinone-binding" evidence="16">
    <location>
        <begin position="212"/>
        <end position="305"/>
    </location>
</feature>
<dbReference type="Pfam" id="PF13450">
    <property type="entry name" value="NAD_binding_8"/>
    <property type="match status" value="1"/>
</dbReference>
<evidence type="ECO:0000256" key="7">
    <source>
        <dbReference type="ARBA" id="ARBA00022827"/>
    </source>
</evidence>
<dbReference type="EC" id="1.5.5.1" evidence="14"/>
<dbReference type="InterPro" id="IPR036188">
    <property type="entry name" value="FAD/NAD-bd_sf"/>
</dbReference>
<evidence type="ECO:0000259" key="16">
    <source>
        <dbReference type="Pfam" id="PF21162"/>
    </source>
</evidence>
<comment type="cofactor">
    <cofactor evidence="1 14">
        <name>FAD</name>
        <dbReference type="ChEBI" id="CHEBI:57692"/>
    </cofactor>
</comment>
<dbReference type="EMBL" id="JAUORK010000036">
    <property type="protein sequence ID" value="MDO6673835.1"/>
    <property type="molecule type" value="Genomic_DNA"/>
</dbReference>
<keyword evidence="7 14" id="KW-0274">FAD</keyword>
<evidence type="ECO:0000256" key="11">
    <source>
        <dbReference type="ARBA" id="ARBA00023014"/>
    </source>
</evidence>
<proteinExistence type="predicted"/>
<keyword evidence="4" id="KW-0004">4Fe-4S</keyword>
<evidence type="ECO:0000256" key="9">
    <source>
        <dbReference type="ARBA" id="ARBA00023002"/>
    </source>
</evidence>
<evidence type="ECO:0000256" key="5">
    <source>
        <dbReference type="ARBA" id="ARBA00022630"/>
    </source>
</evidence>
<dbReference type="PANTHER" id="PTHR10617:SF107">
    <property type="entry name" value="ELECTRON TRANSFER FLAVOPROTEIN-UBIQUINONE OXIDOREDUCTASE, MITOCHONDRIAL"/>
    <property type="match status" value="1"/>
</dbReference>
<evidence type="ECO:0000256" key="4">
    <source>
        <dbReference type="ARBA" id="ARBA00022485"/>
    </source>
</evidence>
<keyword evidence="5 14" id="KW-0285">Flavoprotein</keyword>
<protein>
    <recommendedName>
        <fullName evidence="14">Electron transfer flavoprotein-ubiquinone oxidoreductase</fullName>
        <shortName evidence="14">ETF-QO</shortName>
        <ecNumber evidence="14">1.5.5.1</ecNumber>
    </recommendedName>
</protein>
<evidence type="ECO:0000313" key="17">
    <source>
        <dbReference type="EMBL" id="MDO6673835.1"/>
    </source>
</evidence>
<evidence type="ECO:0000256" key="2">
    <source>
        <dbReference type="ARBA" id="ARBA00002819"/>
    </source>
</evidence>
<dbReference type="Gene3D" id="3.50.50.60">
    <property type="entry name" value="FAD/NAD(P)-binding domain"/>
    <property type="match status" value="1"/>
</dbReference>
<dbReference type="GO" id="GO:0046872">
    <property type="term" value="F:metal ion binding"/>
    <property type="evidence" value="ECO:0007669"/>
    <property type="project" value="UniProtKB-KW"/>
</dbReference>
<comment type="catalytic activity">
    <reaction evidence="13 14">
        <text>a ubiquinone + reduced [electron-transfer flavoprotein] = a ubiquinol + oxidized [electron-transfer flavoprotein] + H(+)</text>
        <dbReference type="Rhea" id="RHEA:24052"/>
        <dbReference type="Rhea" id="RHEA-COMP:9565"/>
        <dbReference type="Rhea" id="RHEA-COMP:9566"/>
        <dbReference type="Rhea" id="RHEA-COMP:10685"/>
        <dbReference type="Rhea" id="RHEA-COMP:10686"/>
        <dbReference type="ChEBI" id="CHEBI:15378"/>
        <dbReference type="ChEBI" id="CHEBI:16389"/>
        <dbReference type="ChEBI" id="CHEBI:17976"/>
        <dbReference type="ChEBI" id="CHEBI:57692"/>
        <dbReference type="ChEBI" id="CHEBI:58307"/>
        <dbReference type="EC" id="1.5.5.1"/>
    </reaction>
</comment>
<dbReference type="InterPro" id="IPR049398">
    <property type="entry name" value="ETF-QO/FixC_UQ-bd"/>
</dbReference>
<keyword evidence="12 14" id="KW-0830">Ubiquinone</keyword>
<keyword evidence="10 14" id="KW-0408">Iron</keyword>
<sequence length="547" mass="59536">MEREFMDFDVVIVGAGPSGLAAACRLMQQANAAEKELTVCVVEKGSEVGAHILSGAVLEPRALTELFPDWAERGAPLNTAVTRDEVVLLKDDQKAQVIPNALVPRTMHNDGNYIISAGNLTRWLGEQAEELGVEIFPGFAAQEVLHGEDGTVRGIVVGDMGVAADGSEKDGHMPGMELRGKYTLFAEGCRGHLGKQLISRFSLDSEADAQHYGIGLKELWDVPAEQHQPGLVVHGSGWPLKGNAEGGFFLYHTDDQQVVVGLIVDLAYDNPYLSPFDEFQRMKQHPTLARHLEGGKRVSYGARAIAKGGLNCLPKMSFPGGLLIGCDAGTLNFAKIKGLHTAMKSGMLAAESVFDAIKGGDEGGEDLVDFGKRFKDSWAYEELDASRSFGPAMHKYGTFLGGAYNFLDQLTGGRLPTLHDTTPDYARMRPAAECTKIEYPKPDGKLSFDKLSSVFLSNTNHEEDQPCHLRLSDPELPVRDNLPRYAEPAQRYCPAGVYEIVEEAGEPQFQINFQNCVHCKTCDIKDPAQNITWVAPEGGGGPNYPNM</sequence>
<accession>A0AAP4WX89</accession>
<comment type="caution">
    <text evidence="17">The sequence shown here is derived from an EMBL/GenBank/DDBJ whole genome shotgun (WGS) entry which is preliminary data.</text>
</comment>
<keyword evidence="3 14" id="KW-0813">Transport</keyword>
<gene>
    <name evidence="17" type="ORF">Q4535_17150</name>
</gene>
<comment type="cofactor">
    <cofactor evidence="14">
        <name>[4Fe-4S] cluster</name>
        <dbReference type="ChEBI" id="CHEBI:49883"/>
    </cofactor>
    <text evidence="14">Binds 1 [4Fe-4S] cluster.</text>
</comment>
<dbReference type="FunFam" id="3.30.70.20:FF:000012">
    <property type="entry name" value="Electron transfer flavoprotein-ubiquinone oxidoreductase, mitochondrial"/>
    <property type="match status" value="1"/>
</dbReference>
<keyword evidence="11 14" id="KW-0411">Iron-sulfur</keyword>
<evidence type="ECO:0000256" key="1">
    <source>
        <dbReference type="ARBA" id="ARBA00001974"/>
    </source>
</evidence>
<dbReference type="Proteomes" id="UP001170481">
    <property type="component" value="Unassembled WGS sequence"/>
</dbReference>
<keyword evidence="8 14" id="KW-0249">Electron transport</keyword>
<dbReference type="RefSeq" id="WP_054554999.1">
    <property type="nucleotide sequence ID" value="NZ_JAUORK010000036.1"/>
</dbReference>
<evidence type="ECO:0000256" key="12">
    <source>
        <dbReference type="ARBA" id="ARBA00023075"/>
    </source>
</evidence>
<comment type="function">
    <text evidence="2 14">Accepts electrons from ETF and reduces ubiquinone.</text>
</comment>
<dbReference type="Pfam" id="PF21162">
    <property type="entry name" value="ETFQO_UQ-bd"/>
    <property type="match status" value="1"/>
</dbReference>